<dbReference type="GO" id="GO:0015074">
    <property type="term" value="P:DNA integration"/>
    <property type="evidence" value="ECO:0007669"/>
    <property type="project" value="InterPro"/>
</dbReference>
<dbReference type="InterPro" id="IPR010998">
    <property type="entry name" value="Integrase_recombinase_N"/>
</dbReference>
<dbReference type="AlphaFoldDB" id="A0A941ESZ3"/>
<protein>
    <recommendedName>
        <fullName evidence="9">Integrase</fullName>
    </recommendedName>
</protein>
<dbReference type="EMBL" id="JAGSOG010000233">
    <property type="protein sequence ID" value="MBR7837815.1"/>
    <property type="molecule type" value="Genomic_DNA"/>
</dbReference>
<dbReference type="GO" id="GO:0003677">
    <property type="term" value="F:DNA binding"/>
    <property type="evidence" value="ECO:0007669"/>
    <property type="project" value="UniProtKB-UniRule"/>
</dbReference>
<gene>
    <name evidence="7" type="ORF">KDL01_31360</name>
</gene>
<feature type="domain" description="Core-binding (CB)" evidence="6">
    <location>
        <begin position="38"/>
        <end position="130"/>
    </location>
</feature>
<evidence type="ECO:0000256" key="3">
    <source>
        <dbReference type="PROSITE-ProRule" id="PRU01248"/>
    </source>
</evidence>
<keyword evidence="8" id="KW-1185">Reference proteome</keyword>
<dbReference type="PROSITE" id="PS51900">
    <property type="entry name" value="CB"/>
    <property type="match status" value="1"/>
</dbReference>
<feature type="compositionally biased region" description="Low complexity" evidence="4">
    <location>
        <begin position="8"/>
        <end position="18"/>
    </location>
</feature>
<dbReference type="SUPFAM" id="SSF56349">
    <property type="entry name" value="DNA breaking-rejoining enzymes"/>
    <property type="match status" value="1"/>
</dbReference>
<dbReference type="Proteomes" id="UP000675781">
    <property type="component" value="Unassembled WGS sequence"/>
</dbReference>
<dbReference type="RefSeq" id="WP_212532278.1">
    <property type="nucleotide sequence ID" value="NZ_JAGSOG010000233.1"/>
</dbReference>
<evidence type="ECO:0000256" key="4">
    <source>
        <dbReference type="SAM" id="MobiDB-lite"/>
    </source>
</evidence>
<keyword evidence="2" id="KW-0233">DNA recombination</keyword>
<accession>A0A941ESZ3</accession>
<dbReference type="InterPro" id="IPR013762">
    <property type="entry name" value="Integrase-like_cat_sf"/>
</dbReference>
<feature type="region of interest" description="Disordered" evidence="4">
    <location>
        <begin position="1"/>
        <end position="24"/>
    </location>
</feature>
<dbReference type="InterPro" id="IPR002104">
    <property type="entry name" value="Integrase_catalytic"/>
</dbReference>
<dbReference type="Gene3D" id="1.10.150.130">
    <property type="match status" value="1"/>
</dbReference>
<dbReference type="GO" id="GO:0006310">
    <property type="term" value="P:DNA recombination"/>
    <property type="evidence" value="ECO:0007669"/>
    <property type="project" value="UniProtKB-KW"/>
</dbReference>
<evidence type="ECO:0000313" key="8">
    <source>
        <dbReference type="Proteomes" id="UP000675781"/>
    </source>
</evidence>
<evidence type="ECO:0000259" key="5">
    <source>
        <dbReference type="PROSITE" id="PS51898"/>
    </source>
</evidence>
<evidence type="ECO:0008006" key="9">
    <source>
        <dbReference type="Google" id="ProtNLM"/>
    </source>
</evidence>
<feature type="domain" description="Tyr recombinase" evidence="5">
    <location>
        <begin position="161"/>
        <end position="395"/>
    </location>
</feature>
<evidence type="ECO:0000259" key="6">
    <source>
        <dbReference type="PROSITE" id="PS51900"/>
    </source>
</evidence>
<dbReference type="PROSITE" id="PS51898">
    <property type="entry name" value="TYR_RECOMBINASE"/>
    <property type="match status" value="1"/>
</dbReference>
<proteinExistence type="predicted"/>
<comment type="caution">
    <text evidence="7">The sequence shown here is derived from an EMBL/GenBank/DDBJ whole genome shotgun (WGS) entry which is preliminary data.</text>
</comment>
<name>A0A941ESZ3_9ACTN</name>
<evidence type="ECO:0000256" key="1">
    <source>
        <dbReference type="ARBA" id="ARBA00023125"/>
    </source>
</evidence>
<dbReference type="InterPro" id="IPR044068">
    <property type="entry name" value="CB"/>
</dbReference>
<sequence length="399" mass="42948">MDEDRADAPSGPSAAGPGRLSRLTHPAPVTAELDLPPETAARIAAAVPANTRRNWESRWRAFALWCLLTERNPLPASPETLAAYLDARTSVLPVPAHLRRAVGRTSYEPLTPSSLASHLGSLRAAHRMAGYVSPDPYLANLVIKARASQLAADPDAEVGIRQATPLRGRHLAAILDRIDTANPAGLRDRALLLLLYKTGRRGKEVAGLNLADVRDAESPDPDAPPLGLRVTFRTSKTNPHGLRRDDTVKVRRTGGTYCPYAAVRAWRLHLAGRGYTSGPLFPRLDRHGNLGAAAAGRGANDGRITPKTVHAIVRARAAAAGLVPESGYREGSDGLPVLVRITAHSTRRGFVTDAFTRPDADPEKIGRHAGFAPGSRTLYRYREIELGWDDDPTGDLLPS</sequence>
<evidence type="ECO:0000256" key="2">
    <source>
        <dbReference type="ARBA" id="ARBA00023172"/>
    </source>
</evidence>
<evidence type="ECO:0000313" key="7">
    <source>
        <dbReference type="EMBL" id="MBR7837815.1"/>
    </source>
</evidence>
<dbReference type="SUPFAM" id="SSF47823">
    <property type="entry name" value="lambda integrase-like, N-terminal domain"/>
    <property type="match status" value="1"/>
</dbReference>
<dbReference type="Gene3D" id="1.10.443.10">
    <property type="entry name" value="Intergrase catalytic core"/>
    <property type="match status" value="1"/>
</dbReference>
<keyword evidence="1 3" id="KW-0238">DNA-binding</keyword>
<reference evidence="7" key="1">
    <citation type="submission" date="2021-04" db="EMBL/GenBank/DDBJ databases">
        <title>Genome based classification of Actinospica acidithermotolerans sp. nov., an actinobacterium isolated from an Indonesian hot spring.</title>
        <authorList>
            <person name="Kusuma A.B."/>
            <person name="Putra K.E."/>
            <person name="Nafisah S."/>
            <person name="Loh J."/>
            <person name="Nouioui I."/>
            <person name="Goodfellow M."/>
        </authorList>
    </citation>
    <scope>NUCLEOTIDE SEQUENCE</scope>
    <source>
        <strain evidence="7">CSCA 57</strain>
    </source>
</reference>
<dbReference type="InterPro" id="IPR011010">
    <property type="entry name" value="DNA_brk_join_enz"/>
</dbReference>
<organism evidence="7 8">
    <name type="scientific">Actinospica durhamensis</name>
    <dbReference type="NCBI Taxonomy" id="1508375"/>
    <lineage>
        <taxon>Bacteria</taxon>
        <taxon>Bacillati</taxon>
        <taxon>Actinomycetota</taxon>
        <taxon>Actinomycetes</taxon>
        <taxon>Catenulisporales</taxon>
        <taxon>Actinospicaceae</taxon>
        <taxon>Actinospica</taxon>
    </lineage>
</organism>